<dbReference type="AlphaFoldDB" id="G0P501"/>
<evidence type="ECO:0000313" key="3">
    <source>
        <dbReference type="Proteomes" id="UP000008068"/>
    </source>
</evidence>
<dbReference type="OrthoDB" id="5866725at2759"/>
<evidence type="ECO:0000313" key="2">
    <source>
        <dbReference type="EMBL" id="EGT45160.1"/>
    </source>
</evidence>
<sequence>MEIGIGRFRQPSTTIPNTKEFTFKQYINHLSEIFNFYLDFLKNLNMVSDFQLNPNHIRLPEVNTDLGPGIFSDASTPELHQQFESVALPAKSNEILKNPDSIGSAPAPFSDTTLQRNEKMELGFDRQHGARRREYDTEDKVYVKIITNQSTSTWLPGIIVGKIGHTIYDVNVNGRTVKKHANQLRSRASPTPYPEFVEWLSMETNATDMPPTTPTPPPTPPANPPATVIPVMPLRRSARTSKPVVSFQLDLSQKSYHQN</sequence>
<proteinExistence type="predicted"/>
<feature type="compositionally biased region" description="Pro residues" evidence="1">
    <location>
        <begin position="211"/>
        <end position="224"/>
    </location>
</feature>
<keyword evidence="3" id="KW-1185">Reference proteome</keyword>
<dbReference type="HOGENOM" id="CLU_1074520_0_0_1"/>
<evidence type="ECO:0000256" key="1">
    <source>
        <dbReference type="SAM" id="MobiDB-lite"/>
    </source>
</evidence>
<reference evidence="3" key="1">
    <citation type="submission" date="2011-07" db="EMBL/GenBank/DDBJ databases">
        <authorList>
            <consortium name="Caenorhabditis brenneri Sequencing and Analysis Consortium"/>
            <person name="Wilson R.K."/>
        </authorList>
    </citation>
    <scope>NUCLEOTIDE SEQUENCE [LARGE SCALE GENOMIC DNA]</scope>
    <source>
        <strain evidence="3">PB2801</strain>
    </source>
</reference>
<gene>
    <name evidence="2" type="ORF">CAEBREN_00502</name>
</gene>
<name>G0P501_CAEBE</name>
<dbReference type="Proteomes" id="UP000008068">
    <property type="component" value="Unassembled WGS sequence"/>
</dbReference>
<dbReference type="InParanoid" id="G0P501"/>
<protein>
    <submittedName>
        <fullName evidence="2">Uncharacterized protein</fullName>
    </submittedName>
</protein>
<accession>G0P501</accession>
<dbReference type="EMBL" id="GL380071">
    <property type="protein sequence ID" value="EGT45160.1"/>
    <property type="molecule type" value="Genomic_DNA"/>
</dbReference>
<feature type="region of interest" description="Disordered" evidence="1">
    <location>
        <begin position="205"/>
        <end position="229"/>
    </location>
</feature>
<organism evidence="3">
    <name type="scientific">Caenorhabditis brenneri</name>
    <name type="common">Nematode worm</name>
    <dbReference type="NCBI Taxonomy" id="135651"/>
    <lineage>
        <taxon>Eukaryota</taxon>
        <taxon>Metazoa</taxon>
        <taxon>Ecdysozoa</taxon>
        <taxon>Nematoda</taxon>
        <taxon>Chromadorea</taxon>
        <taxon>Rhabditida</taxon>
        <taxon>Rhabditina</taxon>
        <taxon>Rhabditomorpha</taxon>
        <taxon>Rhabditoidea</taxon>
        <taxon>Rhabditidae</taxon>
        <taxon>Peloderinae</taxon>
        <taxon>Caenorhabditis</taxon>
    </lineage>
</organism>